<accession>A0A1Z4MX03</accession>
<dbReference type="EMBL" id="AP018248">
    <property type="protein sequence ID" value="BAY97969.1"/>
    <property type="molecule type" value="Genomic_DNA"/>
</dbReference>
<reference evidence="1 2" key="1">
    <citation type="submission" date="2017-06" db="EMBL/GenBank/DDBJ databases">
        <title>Genome sequencing of cyanobaciteial culture collection at National Institute for Environmental Studies (NIES).</title>
        <authorList>
            <person name="Hirose Y."/>
            <person name="Shimura Y."/>
            <person name="Fujisawa T."/>
            <person name="Nakamura Y."/>
            <person name="Kawachi M."/>
        </authorList>
    </citation>
    <scope>NUCLEOTIDE SEQUENCE [LARGE SCALE GENOMIC DNA]</scope>
    <source>
        <strain evidence="1 2">NIES-37</strain>
    </source>
</reference>
<sequence>MNLYFLVEGKRTERKVYPAWLAYLLPEIKQVKNYDEVEKNNYYLFSAEGYPSIIYEHLPNAIADVQEQGNYNYLVVCLDVDENTVGEIQNEIYEFLASEKIKLGNIELIIIVQNRCFETWFLGNRNIYSRQPQDRPLLDFVRYYDVSVNCPELMGKYPDFNTHAQFHTAYLKELFKAKNINYSKKNPGDVLKPYYVEQLLKRIKEQKQHLPSFQTFIEFCNTIKLNISN</sequence>
<proteinExistence type="predicted"/>
<gene>
    <name evidence="1" type="ORF">NIES37_19170</name>
</gene>
<organism evidence="1 2">
    <name type="scientific">Tolypothrix tenuis PCC 7101</name>
    <dbReference type="NCBI Taxonomy" id="231146"/>
    <lineage>
        <taxon>Bacteria</taxon>
        <taxon>Bacillati</taxon>
        <taxon>Cyanobacteriota</taxon>
        <taxon>Cyanophyceae</taxon>
        <taxon>Nostocales</taxon>
        <taxon>Tolypothrichaceae</taxon>
        <taxon>Tolypothrix</taxon>
    </lineage>
</organism>
<evidence type="ECO:0000313" key="2">
    <source>
        <dbReference type="Proteomes" id="UP000218785"/>
    </source>
</evidence>
<keyword evidence="2" id="KW-1185">Reference proteome</keyword>
<dbReference type="AlphaFoldDB" id="A0A1Z4MX03"/>
<dbReference type="Proteomes" id="UP000218785">
    <property type="component" value="Chromosome"/>
</dbReference>
<protein>
    <recommendedName>
        <fullName evidence="3">DUF4276 family protein</fullName>
    </recommendedName>
</protein>
<evidence type="ECO:0008006" key="3">
    <source>
        <dbReference type="Google" id="ProtNLM"/>
    </source>
</evidence>
<name>A0A1Z4MX03_9CYAN</name>
<dbReference type="RefSeq" id="WP_096575042.1">
    <property type="nucleotide sequence ID" value="NZ_CAWNJS010000001.1"/>
</dbReference>
<evidence type="ECO:0000313" key="1">
    <source>
        <dbReference type="EMBL" id="BAY97969.1"/>
    </source>
</evidence>
<dbReference type="KEGG" id="ttq:NIES37_19170"/>